<keyword evidence="2" id="KW-1185">Reference proteome</keyword>
<organism evidence="1 2">
    <name type="scientific">Erysiphe pulchra</name>
    <dbReference type="NCBI Taxonomy" id="225359"/>
    <lineage>
        <taxon>Eukaryota</taxon>
        <taxon>Fungi</taxon>
        <taxon>Dikarya</taxon>
        <taxon>Ascomycota</taxon>
        <taxon>Pezizomycotina</taxon>
        <taxon>Leotiomycetes</taxon>
        <taxon>Erysiphales</taxon>
        <taxon>Erysiphaceae</taxon>
        <taxon>Erysiphe</taxon>
    </lineage>
</organism>
<dbReference type="OrthoDB" id="6783335at2759"/>
<evidence type="ECO:0000313" key="2">
    <source>
        <dbReference type="Proteomes" id="UP000237438"/>
    </source>
</evidence>
<sequence>MVRMDLRQKAWRLAQKVLQSYTYTLHELDLKSQNDKPYGNIRIYVPELEANEFPSRLRFFGGDVYILQIPQRQKSATNVTASTRPGHVPDNINVKFLVPIHTVDHAKN</sequence>
<protein>
    <submittedName>
        <fullName evidence="1">Uncharacterized protein</fullName>
    </submittedName>
</protein>
<dbReference type="AlphaFoldDB" id="A0A2S4PJ54"/>
<gene>
    <name evidence="1" type="ORF">EPUL_006592</name>
</gene>
<evidence type="ECO:0000313" key="1">
    <source>
        <dbReference type="EMBL" id="POS82053.1"/>
    </source>
</evidence>
<reference evidence="1 2" key="1">
    <citation type="submission" date="2017-10" db="EMBL/GenBank/DDBJ databases">
        <title>Development of genomic resources for the powdery mildew, Erysiphe pulchra.</title>
        <authorList>
            <person name="Wadl P.A."/>
            <person name="Mack B.M."/>
            <person name="Moore G."/>
            <person name="Beltz S.B."/>
        </authorList>
    </citation>
    <scope>NUCLEOTIDE SEQUENCE [LARGE SCALE GENOMIC DNA]</scope>
    <source>
        <strain evidence="1">Cflorida</strain>
    </source>
</reference>
<dbReference type="EMBL" id="PEDP01004612">
    <property type="protein sequence ID" value="POS82053.1"/>
    <property type="molecule type" value="Genomic_DNA"/>
</dbReference>
<proteinExistence type="predicted"/>
<feature type="non-terminal residue" evidence="1">
    <location>
        <position position="108"/>
    </location>
</feature>
<comment type="caution">
    <text evidence="1">The sequence shown here is derived from an EMBL/GenBank/DDBJ whole genome shotgun (WGS) entry which is preliminary data.</text>
</comment>
<accession>A0A2S4PJ54</accession>
<dbReference type="Proteomes" id="UP000237438">
    <property type="component" value="Unassembled WGS sequence"/>
</dbReference>
<name>A0A2S4PJ54_9PEZI</name>